<dbReference type="Pfam" id="PF13309">
    <property type="entry name" value="HTH_22"/>
    <property type="match status" value="1"/>
</dbReference>
<comment type="caution">
    <text evidence="3">The sequence shown here is derived from an EMBL/GenBank/DDBJ whole genome shotgun (WGS) entry which is preliminary data.</text>
</comment>
<evidence type="ECO:0000259" key="2">
    <source>
        <dbReference type="Pfam" id="PF13309"/>
    </source>
</evidence>
<sequence>MELEVEFTSEPFRGEGEPPDHAVRAERAATLAGLTTDFGPLGTAARGEREAVLDALPAIARAALDGGATRLTLRLRREGEGSPTATEPASVLDRFVHEVEAELGSPLAELDRAGKQRAVRLLDERGAFQLRKSVAAVAESLGVTRFTVYNYLNREDP</sequence>
<dbReference type="RefSeq" id="WP_141997240.1">
    <property type="nucleotide sequence ID" value="NZ_VFML01000001.1"/>
</dbReference>
<dbReference type="SUPFAM" id="SSF89957">
    <property type="entry name" value="MTH1187/YkoF-like"/>
    <property type="match status" value="1"/>
</dbReference>
<dbReference type="EMBL" id="VFML01000001">
    <property type="protein sequence ID" value="TQJ02332.1"/>
    <property type="molecule type" value="Genomic_DNA"/>
</dbReference>
<dbReference type="InterPro" id="IPR039445">
    <property type="entry name" value="DauR-like_HTH"/>
</dbReference>
<evidence type="ECO:0000256" key="1">
    <source>
        <dbReference type="SAM" id="MobiDB-lite"/>
    </source>
</evidence>
<dbReference type="InterPro" id="IPR039446">
    <property type="entry name" value="DauR-like"/>
</dbReference>
<proteinExistence type="predicted"/>
<name>A0A542DGZ9_AMYCI</name>
<dbReference type="OrthoDB" id="5190319at2"/>
<dbReference type="PANTHER" id="PTHR35568">
    <property type="entry name" value="TRANSCRIPTIONAL REGULATOR DAUR"/>
    <property type="match status" value="1"/>
</dbReference>
<reference evidence="3 4" key="1">
    <citation type="submission" date="2019-06" db="EMBL/GenBank/DDBJ databases">
        <title>Sequencing the genomes of 1000 actinobacteria strains.</title>
        <authorList>
            <person name="Klenk H.-P."/>
        </authorList>
    </citation>
    <scope>NUCLEOTIDE SEQUENCE [LARGE SCALE GENOMIC DNA]</scope>
    <source>
        <strain evidence="3 4">DSM 45679</strain>
    </source>
</reference>
<dbReference type="Proteomes" id="UP000320876">
    <property type="component" value="Unassembled WGS sequence"/>
</dbReference>
<keyword evidence="4" id="KW-1185">Reference proteome</keyword>
<evidence type="ECO:0000313" key="4">
    <source>
        <dbReference type="Proteomes" id="UP000320876"/>
    </source>
</evidence>
<dbReference type="PANTHER" id="PTHR35568:SF1">
    <property type="entry name" value="TRANSCRIPTIONAL REGULATOR DAUR"/>
    <property type="match status" value="1"/>
</dbReference>
<evidence type="ECO:0000313" key="3">
    <source>
        <dbReference type="EMBL" id="TQJ02332.1"/>
    </source>
</evidence>
<organism evidence="3 4">
    <name type="scientific">Amycolatopsis cihanbeyliensis</name>
    <dbReference type="NCBI Taxonomy" id="1128664"/>
    <lineage>
        <taxon>Bacteria</taxon>
        <taxon>Bacillati</taxon>
        <taxon>Actinomycetota</taxon>
        <taxon>Actinomycetes</taxon>
        <taxon>Pseudonocardiales</taxon>
        <taxon>Pseudonocardiaceae</taxon>
        <taxon>Amycolatopsis</taxon>
    </lineage>
</organism>
<dbReference type="AlphaFoldDB" id="A0A542DGZ9"/>
<feature type="region of interest" description="Disordered" evidence="1">
    <location>
        <begin position="1"/>
        <end position="21"/>
    </location>
</feature>
<accession>A0A542DGZ9</accession>
<feature type="compositionally biased region" description="Basic and acidic residues" evidence="1">
    <location>
        <begin position="12"/>
        <end position="21"/>
    </location>
</feature>
<protein>
    <submittedName>
        <fullName evidence="3">HTH domain-containing protein</fullName>
    </submittedName>
</protein>
<gene>
    <name evidence="3" type="ORF">FB471_2057</name>
</gene>
<dbReference type="InterPro" id="IPR029756">
    <property type="entry name" value="MTH1187/YkoF-like"/>
</dbReference>
<feature type="domain" description="Transcriptional regulator DauR-like HTH" evidence="2">
    <location>
        <begin position="92"/>
        <end position="153"/>
    </location>
</feature>